<dbReference type="Proteomes" id="UP000317650">
    <property type="component" value="Chromosome 4"/>
</dbReference>
<dbReference type="EMBL" id="PYDT01000001">
    <property type="protein sequence ID" value="THU74950.1"/>
    <property type="molecule type" value="Genomic_DNA"/>
</dbReference>
<keyword evidence="2" id="KW-1185">Reference proteome</keyword>
<proteinExistence type="predicted"/>
<comment type="caution">
    <text evidence="1">The sequence shown here is derived from an EMBL/GenBank/DDBJ whole genome shotgun (WGS) entry which is preliminary data.</text>
</comment>
<gene>
    <name evidence="1" type="ORF">C4D60_Mb04t38790</name>
</gene>
<name>A0A4S8KHT8_MUSBA</name>
<reference evidence="1 2" key="1">
    <citation type="journal article" date="2019" name="Nat. Plants">
        <title>Genome sequencing of Musa balbisiana reveals subgenome evolution and function divergence in polyploid bananas.</title>
        <authorList>
            <person name="Yao X."/>
        </authorList>
    </citation>
    <scope>NUCLEOTIDE SEQUENCE [LARGE SCALE GENOMIC DNA]</scope>
    <source>
        <strain evidence="2">cv. DH-PKW</strain>
        <tissue evidence="1">Leaves</tissue>
    </source>
</reference>
<sequence>MLPKERSVRVCCSPTQHVRWKFSSSSSSRHLTAENYRPLLSGLCRQRMHSAYIDSNPEKERDDSIHVVML</sequence>
<protein>
    <submittedName>
        <fullName evidence="1">Uncharacterized protein</fullName>
    </submittedName>
</protein>
<organism evidence="1 2">
    <name type="scientific">Musa balbisiana</name>
    <name type="common">Banana</name>
    <dbReference type="NCBI Taxonomy" id="52838"/>
    <lineage>
        <taxon>Eukaryota</taxon>
        <taxon>Viridiplantae</taxon>
        <taxon>Streptophyta</taxon>
        <taxon>Embryophyta</taxon>
        <taxon>Tracheophyta</taxon>
        <taxon>Spermatophyta</taxon>
        <taxon>Magnoliopsida</taxon>
        <taxon>Liliopsida</taxon>
        <taxon>Zingiberales</taxon>
        <taxon>Musaceae</taxon>
        <taxon>Musa</taxon>
    </lineage>
</organism>
<evidence type="ECO:0000313" key="2">
    <source>
        <dbReference type="Proteomes" id="UP000317650"/>
    </source>
</evidence>
<dbReference type="AlphaFoldDB" id="A0A4S8KHT8"/>
<accession>A0A4S8KHT8</accession>
<evidence type="ECO:0000313" key="1">
    <source>
        <dbReference type="EMBL" id="THU74950.1"/>
    </source>
</evidence>